<dbReference type="Proteomes" id="UP000245444">
    <property type="component" value="Chromosome"/>
</dbReference>
<feature type="transmembrane region" description="Helical" evidence="1">
    <location>
        <begin position="94"/>
        <end position="120"/>
    </location>
</feature>
<name>A0A2U8WKN3_9HYPH</name>
<organism evidence="2 3">
    <name type="scientific">Methylobacterium terrae</name>
    <dbReference type="NCBI Taxonomy" id="2202827"/>
    <lineage>
        <taxon>Bacteria</taxon>
        <taxon>Pseudomonadati</taxon>
        <taxon>Pseudomonadota</taxon>
        <taxon>Alphaproteobacteria</taxon>
        <taxon>Hyphomicrobiales</taxon>
        <taxon>Methylobacteriaceae</taxon>
        <taxon>Methylobacterium</taxon>
    </lineage>
</organism>
<gene>
    <name evidence="2" type="ORF">DK419_06965</name>
</gene>
<dbReference type="EMBL" id="CP029553">
    <property type="protein sequence ID" value="AWN46081.1"/>
    <property type="molecule type" value="Genomic_DNA"/>
</dbReference>
<protein>
    <submittedName>
        <fullName evidence="2">Uncharacterized protein</fullName>
    </submittedName>
</protein>
<feature type="transmembrane region" description="Helical" evidence="1">
    <location>
        <begin position="57"/>
        <end position="74"/>
    </location>
</feature>
<reference evidence="2 3" key="1">
    <citation type="submission" date="2018-05" db="EMBL/GenBank/DDBJ databases">
        <title>Complete Genome Sequence of Methylobacterium sp. 17Sr1-28.</title>
        <authorList>
            <person name="Srinivasan S."/>
        </authorList>
    </citation>
    <scope>NUCLEOTIDE SEQUENCE [LARGE SCALE GENOMIC DNA]</scope>
    <source>
        <strain evidence="2 3">17Sr1-28</strain>
    </source>
</reference>
<accession>A0A2U8WKN3</accession>
<evidence type="ECO:0000313" key="3">
    <source>
        <dbReference type="Proteomes" id="UP000245444"/>
    </source>
</evidence>
<dbReference type="AlphaFoldDB" id="A0A2U8WKN3"/>
<keyword evidence="3" id="KW-1185">Reference proteome</keyword>
<dbReference type="RefSeq" id="WP_109958434.1">
    <property type="nucleotide sequence ID" value="NZ_CP029553.1"/>
</dbReference>
<keyword evidence="1" id="KW-1133">Transmembrane helix</keyword>
<sequence>MTSPLPDPAPPPYPYGPDPLLPAWGSVKARALAVLALLGAGLGGGIGAAAGAPVNEIALLAVLPGILAFTLAFAPEPATRLGTMAKDLLCLGTAAAPLCGTGIHYAVAAVPVLLAVAVVLDRQLPPGLRVPARYRRMRGGPPR</sequence>
<feature type="transmembrane region" description="Helical" evidence="1">
    <location>
        <begin position="29"/>
        <end position="50"/>
    </location>
</feature>
<keyword evidence="1" id="KW-0472">Membrane</keyword>
<dbReference type="KEGG" id="mtea:DK419_06965"/>
<keyword evidence="1" id="KW-0812">Transmembrane</keyword>
<proteinExistence type="predicted"/>
<evidence type="ECO:0000256" key="1">
    <source>
        <dbReference type="SAM" id="Phobius"/>
    </source>
</evidence>
<evidence type="ECO:0000313" key="2">
    <source>
        <dbReference type="EMBL" id="AWN46081.1"/>
    </source>
</evidence>
<dbReference type="OrthoDB" id="10001900at2"/>